<feature type="domain" description="Myb-like" evidence="6">
    <location>
        <begin position="123"/>
        <end position="175"/>
    </location>
</feature>
<dbReference type="GO" id="GO:0003677">
    <property type="term" value="F:DNA binding"/>
    <property type="evidence" value="ECO:0007669"/>
    <property type="project" value="UniProtKB-KW"/>
</dbReference>
<dbReference type="PANTHER" id="PTHR44042:SF11">
    <property type="entry name" value="OS06G0173800 PROTEIN"/>
    <property type="match status" value="1"/>
</dbReference>
<keyword evidence="10" id="KW-1185">Reference proteome</keyword>
<dbReference type="AlphaFoldDB" id="A0ABC9BN07"/>
<feature type="domain" description="SANT" evidence="7">
    <location>
        <begin position="131"/>
        <end position="179"/>
    </location>
</feature>
<dbReference type="EMBL" id="OZ075136">
    <property type="protein sequence ID" value="CAL5002095.1"/>
    <property type="molecule type" value="Genomic_DNA"/>
</dbReference>
<dbReference type="SMART" id="SM00717">
    <property type="entry name" value="SANT"/>
    <property type="match status" value="1"/>
</dbReference>
<dbReference type="Proteomes" id="UP001497457">
    <property type="component" value="Chromosome 26rd"/>
</dbReference>
<dbReference type="Pfam" id="PF23671">
    <property type="entry name" value="HTH_70"/>
    <property type="match status" value="1"/>
</dbReference>
<keyword evidence="3" id="KW-0804">Transcription</keyword>
<dbReference type="InterPro" id="IPR017884">
    <property type="entry name" value="SANT_dom"/>
</dbReference>
<name>A0ABC9BN07_9POAL</name>
<evidence type="ECO:0000259" key="7">
    <source>
        <dbReference type="PROSITE" id="PS51293"/>
    </source>
</evidence>
<protein>
    <submittedName>
        <fullName evidence="9">Uncharacterized protein</fullName>
    </submittedName>
</protein>
<dbReference type="InterPro" id="IPR001005">
    <property type="entry name" value="SANT/Myb"/>
</dbReference>
<dbReference type="InterPro" id="IPR056195">
    <property type="entry name" value="HTH_70"/>
</dbReference>
<evidence type="ECO:0000256" key="1">
    <source>
        <dbReference type="ARBA" id="ARBA00023015"/>
    </source>
</evidence>
<dbReference type="Gene3D" id="1.10.10.60">
    <property type="entry name" value="Homeodomain-like"/>
    <property type="match status" value="1"/>
</dbReference>
<dbReference type="InterPro" id="IPR009057">
    <property type="entry name" value="Homeodomain-like_sf"/>
</dbReference>
<evidence type="ECO:0000256" key="2">
    <source>
        <dbReference type="ARBA" id="ARBA00023125"/>
    </source>
</evidence>
<dbReference type="CDD" id="cd00167">
    <property type="entry name" value="SANT"/>
    <property type="match status" value="1"/>
</dbReference>
<reference evidence="10" key="1">
    <citation type="submission" date="2024-06" db="EMBL/GenBank/DDBJ databases">
        <authorList>
            <person name="Ryan C."/>
        </authorList>
    </citation>
    <scope>NUCLEOTIDE SEQUENCE [LARGE SCALE GENOMIC DNA]</scope>
</reference>
<evidence type="ECO:0000313" key="10">
    <source>
        <dbReference type="Proteomes" id="UP001497457"/>
    </source>
</evidence>
<evidence type="ECO:0000256" key="3">
    <source>
        <dbReference type="ARBA" id="ARBA00023163"/>
    </source>
</evidence>
<dbReference type="Pfam" id="PF00249">
    <property type="entry name" value="Myb_DNA-binding"/>
    <property type="match status" value="1"/>
</dbReference>
<dbReference type="InterPro" id="IPR017930">
    <property type="entry name" value="Myb_dom"/>
</dbReference>
<dbReference type="SUPFAM" id="SSF46689">
    <property type="entry name" value="Homeodomain-like"/>
    <property type="match status" value="1"/>
</dbReference>
<proteinExistence type="predicted"/>
<feature type="domain" description="HTH myb-type" evidence="8">
    <location>
        <begin position="131"/>
        <end position="179"/>
    </location>
</feature>
<evidence type="ECO:0000256" key="4">
    <source>
        <dbReference type="ARBA" id="ARBA00023242"/>
    </source>
</evidence>
<gene>
    <name evidence="9" type="ORF">URODEC1_LOCUS65792</name>
</gene>
<accession>A0ABC9BN07</accession>
<evidence type="ECO:0000313" key="9">
    <source>
        <dbReference type="EMBL" id="CAL5002095.1"/>
    </source>
</evidence>
<keyword evidence="4" id="KW-0539">Nucleus</keyword>
<reference evidence="9 10" key="2">
    <citation type="submission" date="2024-10" db="EMBL/GenBank/DDBJ databases">
        <authorList>
            <person name="Ryan C."/>
        </authorList>
    </citation>
    <scope>NUCLEOTIDE SEQUENCE [LARGE SCALE GENOMIC DNA]</scope>
</reference>
<keyword evidence="2" id="KW-0238">DNA-binding</keyword>
<evidence type="ECO:0000259" key="6">
    <source>
        <dbReference type="PROSITE" id="PS50090"/>
    </source>
</evidence>
<dbReference type="PROSITE" id="PS51293">
    <property type="entry name" value="SANT"/>
    <property type="match status" value="1"/>
</dbReference>
<feature type="region of interest" description="Disordered" evidence="5">
    <location>
        <begin position="302"/>
        <end position="328"/>
    </location>
</feature>
<evidence type="ECO:0000256" key="5">
    <source>
        <dbReference type="SAM" id="MobiDB-lite"/>
    </source>
</evidence>
<dbReference type="PANTHER" id="PTHR44042">
    <property type="entry name" value="DUPLICATED HOMEODOMAIN-LIKE SUPERFAMILY PROTEIN-RELATED"/>
    <property type="match status" value="1"/>
</dbReference>
<keyword evidence="1" id="KW-0805">Transcription regulation</keyword>
<sequence>MDRMFNGEWSAYEIMTAKSIITRYNPDNNYADETNEKHNAIVNDILACFPWKERNQVVQLYIQLVVKLVQAIQSGDQSMVAINNLLNANFEIQVEDTPMDKTMEAMMMMEEVPQQQVIISQQAGQNNTGIWTNEEQRQFLRGLNIHGRGKWKEISRDFVTTRTPAQVSSHAQKYFRRKECTSKKQRYSINDVRLSDDKPWMQNSSSLSQDVRTIGGGVYNPNCLGSSSHLENKNNLAQWSPFLCSAGQASSFQVSSWTDQQMGAFGGGADNPNFNGFSSQVDTMNNHAQVWSPFLYNNAGHESSSQVSNWTGQQMGDNSSPTLEQEGTGSHMAWTGNQEGDFLPDQWMDIENMYQ</sequence>
<dbReference type="PROSITE" id="PS50090">
    <property type="entry name" value="MYB_LIKE"/>
    <property type="match status" value="1"/>
</dbReference>
<dbReference type="PROSITE" id="PS51294">
    <property type="entry name" value="HTH_MYB"/>
    <property type="match status" value="1"/>
</dbReference>
<dbReference type="InterPro" id="IPR006447">
    <property type="entry name" value="Myb_dom_plants"/>
</dbReference>
<dbReference type="NCBIfam" id="TIGR01557">
    <property type="entry name" value="myb_SHAQKYF"/>
    <property type="match status" value="1"/>
</dbReference>
<organism evidence="9 10">
    <name type="scientific">Urochloa decumbens</name>
    <dbReference type="NCBI Taxonomy" id="240449"/>
    <lineage>
        <taxon>Eukaryota</taxon>
        <taxon>Viridiplantae</taxon>
        <taxon>Streptophyta</taxon>
        <taxon>Embryophyta</taxon>
        <taxon>Tracheophyta</taxon>
        <taxon>Spermatophyta</taxon>
        <taxon>Magnoliopsida</taxon>
        <taxon>Liliopsida</taxon>
        <taxon>Poales</taxon>
        <taxon>Poaceae</taxon>
        <taxon>PACMAD clade</taxon>
        <taxon>Panicoideae</taxon>
        <taxon>Panicodae</taxon>
        <taxon>Paniceae</taxon>
        <taxon>Melinidinae</taxon>
        <taxon>Urochloa</taxon>
    </lineage>
</organism>
<evidence type="ECO:0000259" key="8">
    <source>
        <dbReference type="PROSITE" id="PS51294"/>
    </source>
</evidence>